<evidence type="ECO:0000256" key="10">
    <source>
        <dbReference type="ARBA" id="ARBA00023004"/>
    </source>
</evidence>
<keyword evidence="10 14" id="KW-0408">Iron</keyword>
<evidence type="ECO:0000256" key="11">
    <source>
        <dbReference type="ARBA" id="ARBA00023033"/>
    </source>
</evidence>
<comment type="cofactor">
    <cofactor evidence="1 14">
        <name>heme</name>
        <dbReference type="ChEBI" id="CHEBI:30413"/>
    </cofactor>
</comment>
<dbReference type="PANTHER" id="PTHR46300">
    <property type="entry name" value="P450, PUTATIVE (EUROFUNG)-RELATED-RELATED"/>
    <property type="match status" value="1"/>
</dbReference>
<dbReference type="EMBL" id="JAACJJ010000014">
    <property type="protein sequence ID" value="KAF5326711.1"/>
    <property type="molecule type" value="Genomic_DNA"/>
</dbReference>
<proteinExistence type="inferred from homology"/>
<feature type="binding site" description="axial binding residue" evidence="14">
    <location>
        <position position="479"/>
    </location>
    <ligand>
        <name>heme</name>
        <dbReference type="ChEBI" id="CHEBI:30413"/>
    </ligand>
    <ligandPart>
        <name>Fe</name>
        <dbReference type="ChEBI" id="CHEBI:18248"/>
    </ligandPart>
</feature>
<evidence type="ECO:0000256" key="13">
    <source>
        <dbReference type="ARBA" id="ARBA00023180"/>
    </source>
</evidence>
<evidence type="ECO:0000256" key="2">
    <source>
        <dbReference type="ARBA" id="ARBA00004167"/>
    </source>
</evidence>
<dbReference type="PRINTS" id="PR00385">
    <property type="entry name" value="P450"/>
</dbReference>
<comment type="subcellular location">
    <subcellularLocation>
        <location evidence="2">Membrane</location>
        <topology evidence="2">Single-pass membrane protein</topology>
    </subcellularLocation>
</comment>
<dbReference type="GO" id="GO:0016020">
    <property type="term" value="C:membrane"/>
    <property type="evidence" value="ECO:0007669"/>
    <property type="project" value="UniProtKB-SubCell"/>
</dbReference>
<evidence type="ECO:0000256" key="6">
    <source>
        <dbReference type="ARBA" id="ARBA00022692"/>
    </source>
</evidence>
<dbReference type="Gene3D" id="1.10.630.10">
    <property type="entry name" value="Cytochrome P450"/>
    <property type="match status" value="1"/>
</dbReference>
<feature type="transmembrane region" description="Helical" evidence="16">
    <location>
        <begin position="43"/>
        <end position="62"/>
    </location>
</feature>
<keyword evidence="9 15" id="KW-0560">Oxidoreductase</keyword>
<dbReference type="GO" id="GO:0020037">
    <property type="term" value="F:heme binding"/>
    <property type="evidence" value="ECO:0007669"/>
    <property type="project" value="InterPro"/>
</dbReference>
<evidence type="ECO:0000256" key="14">
    <source>
        <dbReference type="PIRSR" id="PIRSR602401-1"/>
    </source>
</evidence>
<evidence type="ECO:0000256" key="15">
    <source>
        <dbReference type="RuleBase" id="RU000461"/>
    </source>
</evidence>
<dbReference type="InterPro" id="IPR001128">
    <property type="entry name" value="Cyt_P450"/>
</dbReference>
<evidence type="ECO:0000256" key="16">
    <source>
        <dbReference type="SAM" id="Phobius"/>
    </source>
</evidence>
<dbReference type="InterPro" id="IPR017972">
    <property type="entry name" value="Cyt_P450_CS"/>
</dbReference>
<keyword evidence="7 14" id="KW-0479">Metal-binding</keyword>
<keyword evidence="12 16" id="KW-0472">Membrane</keyword>
<dbReference type="OrthoDB" id="2789670at2759"/>
<sequence length="552" mass="62506">MGLPRGAEKKVWVSNFAFSPGEGCTFETFDRPVWYIFHPMSSISVSCGLALVAGAWAIFSIFRAQLLRLKMPPGPPGIPFVGNIFQVPNKLSWLRFSEFAREYGPVISFVAMGQPVVVLHDHKSAYELLERRSAAYSHRPAFIMAGELLCGGIMLPMINSGSLFRRMKRSTHATFNPRAAERFKPLQEGEAIRLTSDLLENSLEWDHIIQSSTSSSILTAIYAWPRLTEEHHPIVQRIHDHLERVSKACIPGSSMVDIFPAINRLPLWMSKWKRDALKWHERETTMFEGFYREVEDKMVEGKAFESFTRSLIETKAVNELSVKEASWLSGIMFSAGAETTIASMKCFLIAMIHYPHVMRKAQAELDRVVGRDRLPSFMDKEHLPYIRAIVKELLRWRPPAPLGIPRRLTEDDWYDGYFIPKGTTVISNIWAINRDPSIYNNPEEFIPERHLDDEGVNDVSPPEMHSLGHSTFGFGRRSCVGMSFASQTLFINFALLLWAFDIDRARDADGEETMPSLTDFVDHGISVGPAPFHCSLVPRHPDVAIVVGRSLA</sequence>
<dbReference type="Pfam" id="PF00067">
    <property type="entry name" value="p450"/>
    <property type="match status" value="1"/>
</dbReference>
<evidence type="ECO:0000256" key="7">
    <source>
        <dbReference type="ARBA" id="ARBA00022723"/>
    </source>
</evidence>
<comment type="similarity">
    <text evidence="4 15">Belongs to the cytochrome P450 family.</text>
</comment>
<dbReference type="PRINTS" id="PR00463">
    <property type="entry name" value="EP450I"/>
</dbReference>
<dbReference type="CDD" id="cd11065">
    <property type="entry name" value="CYP64-like"/>
    <property type="match status" value="1"/>
</dbReference>
<evidence type="ECO:0000256" key="9">
    <source>
        <dbReference type="ARBA" id="ARBA00023002"/>
    </source>
</evidence>
<organism evidence="17 18">
    <name type="scientific">Psilocybe cf. subviscida</name>
    <dbReference type="NCBI Taxonomy" id="2480587"/>
    <lineage>
        <taxon>Eukaryota</taxon>
        <taxon>Fungi</taxon>
        <taxon>Dikarya</taxon>
        <taxon>Basidiomycota</taxon>
        <taxon>Agaricomycotina</taxon>
        <taxon>Agaricomycetes</taxon>
        <taxon>Agaricomycetidae</taxon>
        <taxon>Agaricales</taxon>
        <taxon>Agaricineae</taxon>
        <taxon>Strophariaceae</taxon>
        <taxon>Psilocybe</taxon>
    </lineage>
</organism>
<keyword evidence="6 16" id="KW-0812">Transmembrane</keyword>
<evidence type="ECO:0000256" key="4">
    <source>
        <dbReference type="ARBA" id="ARBA00010617"/>
    </source>
</evidence>
<keyword evidence="5 14" id="KW-0349">Heme</keyword>
<dbReference type="PROSITE" id="PS00086">
    <property type="entry name" value="CYTOCHROME_P450"/>
    <property type="match status" value="1"/>
</dbReference>
<reference evidence="17 18" key="1">
    <citation type="journal article" date="2020" name="ISME J.">
        <title>Uncovering the hidden diversity of litter-decomposition mechanisms in mushroom-forming fungi.</title>
        <authorList>
            <person name="Floudas D."/>
            <person name="Bentzer J."/>
            <person name="Ahren D."/>
            <person name="Johansson T."/>
            <person name="Persson P."/>
            <person name="Tunlid A."/>
        </authorList>
    </citation>
    <scope>NUCLEOTIDE SEQUENCE [LARGE SCALE GENOMIC DNA]</scope>
    <source>
        <strain evidence="17 18">CBS 101986</strain>
    </source>
</reference>
<dbReference type="InterPro" id="IPR036396">
    <property type="entry name" value="Cyt_P450_sf"/>
</dbReference>
<evidence type="ECO:0000313" key="17">
    <source>
        <dbReference type="EMBL" id="KAF5326711.1"/>
    </source>
</evidence>
<dbReference type="Proteomes" id="UP000567179">
    <property type="component" value="Unassembled WGS sequence"/>
</dbReference>
<protein>
    <recommendedName>
        <fullName evidence="19">Cytochrome P450</fullName>
    </recommendedName>
</protein>
<comment type="pathway">
    <text evidence="3">Secondary metabolite biosynthesis.</text>
</comment>
<dbReference type="AlphaFoldDB" id="A0A8H5F7M8"/>
<feature type="transmembrane region" description="Helical" evidence="16">
    <location>
        <begin position="141"/>
        <end position="158"/>
    </location>
</feature>
<dbReference type="GO" id="GO:0005506">
    <property type="term" value="F:iron ion binding"/>
    <property type="evidence" value="ECO:0007669"/>
    <property type="project" value="InterPro"/>
</dbReference>
<dbReference type="InterPro" id="IPR050364">
    <property type="entry name" value="Cytochrome_P450_fung"/>
</dbReference>
<evidence type="ECO:0000256" key="8">
    <source>
        <dbReference type="ARBA" id="ARBA00022989"/>
    </source>
</evidence>
<keyword evidence="18" id="KW-1185">Reference proteome</keyword>
<dbReference type="GO" id="GO:0004497">
    <property type="term" value="F:monooxygenase activity"/>
    <property type="evidence" value="ECO:0007669"/>
    <property type="project" value="UniProtKB-KW"/>
</dbReference>
<comment type="caution">
    <text evidence="17">The sequence shown here is derived from an EMBL/GenBank/DDBJ whole genome shotgun (WGS) entry which is preliminary data.</text>
</comment>
<dbReference type="InterPro" id="IPR002401">
    <property type="entry name" value="Cyt_P450_E_grp-I"/>
</dbReference>
<evidence type="ECO:0000256" key="3">
    <source>
        <dbReference type="ARBA" id="ARBA00005179"/>
    </source>
</evidence>
<name>A0A8H5F7M8_9AGAR</name>
<evidence type="ECO:0000256" key="1">
    <source>
        <dbReference type="ARBA" id="ARBA00001971"/>
    </source>
</evidence>
<keyword evidence="13" id="KW-0325">Glycoprotein</keyword>
<accession>A0A8H5F7M8</accession>
<evidence type="ECO:0000256" key="5">
    <source>
        <dbReference type="ARBA" id="ARBA00022617"/>
    </source>
</evidence>
<evidence type="ECO:0000256" key="12">
    <source>
        <dbReference type="ARBA" id="ARBA00023136"/>
    </source>
</evidence>
<keyword evidence="8 16" id="KW-1133">Transmembrane helix</keyword>
<dbReference type="PANTHER" id="PTHR46300:SF2">
    <property type="entry name" value="CYTOCHROME P450 MONOOXYGENASE ALNH-RELATED"/>
    <property type="match status" value="1"/>
</dbReference>
<keyword evidence="11 15" id="KW-0503">Monooxygenase</keyword>
<dbReference type="GO" id="GO:0016705">
    <property type="term" value="F:oxidoreductase activity, acting on paired donors, with incorporation or reduction of molecular oxygen"/>
    <property type="evidence" value="ECO:0007669"/>
    <property type="project" value="InterPro"/>
</dbReference>
<evidence type="ECO:0008006" key="19">
    <source>
        <dbReference type="Google" id="ProtNLM"/>
    </source>
</evidence>
<gene>
    <name evidence="17" type="ORF">D9619_004271</name>
</gene>
<evidence type="ECO:0000313" key="18">
    <source>
        <dbReference type="Proteomes" id="UP000567179"/>
    </source>
</evidence>
<dbReference type="SUPFAM" id="SSF48264">
    <property type="entry name" value="Cytochrome P450"/>
    <property type="match status" value="1"/>
</dbReference>